<dbReference type="EMBL" id="JBHMQV010000010">
    <property type="protein sequence ID" value="MFC0850245.1"/>
    <property type="molecule type" value="Genomic_DNA"/>
</dbReference>
<proteinExistence type="predicted"/>
<organism evidence="2 3">
    <name type="scientific">Streptomyces noboritoensis</name>
    <dbReference type="NCBI Taxonomy" id="67337"/>
    <lineage>
        <taxon>Bacteria</taxon>
        <taxon>Bacillati</taxon>
        <taxon>Actinomycetota</taxon>
        <taxon>Actinomycetes</taxon>
        <taxon>Kitasatosporales</taxon>
        <taxon>Streptomycetaceae</taxon>
        <taxon>Streptomyces</taxon>
    </lineage>
</organism>
<gene>
    <name evidence="2" type="ORF">ACFH04_42000</name>
</gene>
<comment type="caution">
    <text evidence="2">The sequence shown here is derived from an EMBL/GenBank/DDBJ whole genome shotgun (WGS) entry which is preliminary data.</text>
</comment>
<keyword evidence="3" id="KW-1185">Reference proteome</keyword>
<evidence type="ECO:0000313" key="3">
    <source>
        <dbReference type="Proteomes" id="UP001589887"/>
    </source>
</evidence>
<evidence type="ECO:0000313" key="2">
    <source>
        <dbReference type="EMBL" id="MFC0850245.1"/>
    </source>
</evidence>
<dbReference type="RefSeq" id="WP_394324482.1">
    <property type="nucleotide sequence ID" value="NZ_JBHMQV010000010.1"/>
</dbReference>
<reference evidence="2 3" key="1">
    <citation type="submission" date="2024-09" db="EMBL/GenBank/DDBJ databases">
        <authorList>
            <person name="Sun Q."/>
            <person name="Mori K."/>
        </authorList>
    </citation>
    <scope>NUCLEOTIDE SEQUENCE [LARGE SCALE GENOMIC DNA]</scope>
    <source>
        <strain evidence="2 3">JCM 4557</strain>
    </source>
</reference>
<name>A0ABV6U0J3_9ACTN</name>
<sequence>MSSEAVGHPVTGLVEGELAPAGQPDRRETAPGLSLIGRVSSTPFAANSST</sequence>
<protein>
    <submittedName>
        <fullName evidence="2">Uncharacterized protein</fullName>
    </submittedName>
</protein>
<accession>A0ABV6U0J3</accession>
<feature type="region of interest" description="Disordered" evidence="1">
    <location>
        <begin position="1"/>
        <end position="36"/>
    </location>
</feature>
<dbReference type="Proteomes" id="UP001589887">
    <property type="component" value="Unassembled WGS sequence"/>
</dbReference>
<evidence type="ECO:0000256" key="1">
    <source>
        <dbReference type="SAM" id="MobiDB-lite"/>
    </source>
</evidence>